<feature type="compositionally biased region" description="Basic residues" evidence="1">
    <location>
        <begin position="192"/>
        <end position="201"/>
    </location>
</feature>
<feature type="region of interest" description="Disordered" evidence="1">
    <location>
        <begin position="144"/>
        <end position="163"/>
    </location>
</feature>
<evidence type="ECO:0000313" key="2">
    <source>
        <dbReference type="EMBL" id="ORX71739.1"/>
    </source>
</evidence>
<evidence type="ECO:0000256" key="1">
    <source>
        <dbReference type="SAM" id="MobiDB-lite"/>
    </source>
</evidence>
<dbReference type="EMBL" id="MCFE01001067">
    <property type="protein sequence ID" value="ORX71739.1"/>
    <property type="molecule type" value="Genomic_DNA"/>
</dbReference>
<dbReference type="AlphaFoldDB" id="A0A1Y1WDY2"/>
<dbReference type="STRING" id="1314790.A0A1Y1WDY2"/>
<dbReference type="Proteomes" id="UP000193498">
    <property type="component" value="Unassembled WGS sequence"/>
</dbReference>
<comment type="caution">
    <text evidence="2">The sequence shown here is derived from an EMBL/GenBank/DDBJ whole genome shotgun (WGS) entry which is preliminary data.</text>
</comment>
<dbReference type="InParanoid" id="A0A1Y1WDY2"/>
<feature type="compositionally biased region" description="Polar residues" evidence="1">
    <location>
        <begin position="204"/>
        <end position="216"/>
    </location>
</feature>
<feature type="compositionally biased region" description="Low complexity" evidence="1">
    <location>
        <begin position="1"/>
        <end position="23"/>
    </location>
</feature>
<organism evidence="2 3">
    <name type="scientific">Basidiobolus meristosporus CBS 931.73</name>
    <dbReference type="NCBI Taxonomy" id="1314790"/>
    <lineage>
        <taxon>Eukaryota</taxon>
        <taxon>Fungi</taxon>
        <taxon>Fungi incertae sedis</taxon>
        <taxon>Zoopagomycota</taxon>
        <taxon>Entomophthoromycotina</taxon>
        <taxon>Basidiobolomycetes</taxon>
        <taxon>Basidiobolales</taxon>
        <taxon>Basidiobolaceae</taxon>
        <taxon>Basidiobolus</taxon>
    </lineage>
</organism>
<name>A0A1Y1WDY2_9FUNG</name>
<feature type="region of interest" description="Disordered" evidence="1">
    <location>
        <begin position="1"/>
        <end position="24"/>
    </location>
</feature>
<gene>
    <name evidence="2" type="ORF">K493DRAFT_309274</name>
</gene>
<protein>
    <submittedName>
        <fullName evidence="2">Uncharacterized protein</fullName>
    </submittedName>
</protein>
<feature type="region of interest" description="Disordered" evidence="1">
    <location>
        <begin position="177"/>
        <end position="216"/>
    </location>
</feature>
<sequence length="302" mass="33290">MSLSRNISPNMNSPNPSTTNPPRGWYWSLEPSKSALAYYESNRNKAICPKCGPGYGFTKDSNGVGSATYGCFKCKHCSTKYKALQFWTECLLLSEDLLPIKAKASNALWAACSESEADHLPAAQLIQNHSHNLEIVISSSCEREHSGTSSDDESMNGTPAGSLYSLEYNKSKPDIALHSPSLPSVSNPYEHKPKHSRKRKAYSPLQQDPNSTSTTARILSLEQSLRSMEAKIASFDSRIDKLTILIENLLEVQKGQLGTAQSCSSLTELVLDEQKSLDQGKAAFQDTTRSLQQQPMYLMSTQ</sequence>
<accession>A0A1Y1WDY2</accession>
<evidence type="ECO:0000313" key="3">
    <source>
        <dbReference type="Proteomes" id="UP000193498"/>
    </source>
</evidence>
<reference evidence="2 3" key="1">
    <citation type="submission" date="2016-07" db="EMBL/GenBank/DDBJ databases">
        <title>Pervasive Adenine N6-methylation of Active Genes in Fungi.</title>
        <authorList>
            <consortium name="DOE Joint Genome Institute"/>
            <person name="Mondo S.J."/>
            <person name="Dannebaum R.O."/>
            <person name="Kuo R.C."/>
            <person name="Labutti K."/>
            <person name="Haridas S."/>
            <person name="Kuo A."/>
            <person name="Salamov A."/>
            <person name="Ahrendt S.R."/>
            <person name="Lipzen A."/>
            <person name="Sullivan W."/>
            <person name="Andreopoulos W.B."/>
            <person name="Clum A."/>
            <person name="Lindquist E."/>
            <person name="Daum C."/>
            <person name="Ramamoorthy G.K."/>
            <person name="Gryganskyi A."/>
            <person name="Culley D."/>
            <person name="Magnuson J.K."/>
            <person name="James T.Y."/>
            <person name="O'Malley M.A."/>
            <person name="Stajich J.E."/>
            <person name="Spatafora J.W."/>
            <person name="Visel A."/>
            <person name="Grigoriev I.V."/>
        </authorList>
    </citation>
    <scope>NUCLEOTIDE SEQUENCE [LARGE SCALE GENOMIC DNA]</scope>
    <source>
        <strain evidence="2 3">CBS 931.73</strain>
    </source>
</reference>
<proteinExistence type="predicted"/>
<keyword evidence="3" id="KW-1185">Reference proteome</keyword>